<evidence type="ECO:0000313" key="2">
    <source>
        <dbReference type="Proteomes" id="UP000813423"/>
    </source>
</evidence>
<reference evidence="1" key="1">
    <citation type="submission" date="2021-08" db="EMBL/GenBank/DDBJ databases">
        <title>Global Aspergillus fumigatus from environmental and clinical sources.</title>
        <authorList>
            <person name="Barber A."/>
            <person name="Sae-Ong T."/>
        </authorList>
    </citation>
    <scope>NUCLEOTIDE SEQUENCE</scope>
    <source>
        <strain evidence="1">NRZ-2016-071</strain>
    </source>
</reference>
<name>A0A229WNR8_ASPFM</name>
<dbReference type="Proteomes" id="UP000813423">
    <property type="component" value="Unassembled WGS sequence"/>
</dbReference>
<gene>
    <name evidence="1" type="ORF">KXV57_008799</name>
</gene>
<dbReference type="EMBL" id="JAIBSC010000080">
    <property type="protein sequence ID" value="KAH1899925.1"/>
    <property type="molecule type" value="Genomic_DNA"/>
</dbReference>
<proteinExistence type="predicted"/>
<dbReference type="AlphaFoldDB" id="A0A229WNR8"/>
<comment type="caution">
    <text evidence="1">The sequence shown here is derived from an EMBL/GenBank/DDBJ whole genome shotgun (WGS) entry which is preliminary data.</text>
</comment>
<protein>
    <submittedName>
        <fullName evidence="1">Uncharacterized protein</fullName>
    </submittedName>
</protein>
<sequence length="153" mass="15929">MKVSTIYSVVLAAGSAIAVPGKRAGQAITISDLKASQVDQQGYITFALKDPNYDDSTGANVIWHRPGNPVSGTRTSDGAYYVNFPGGVNDIAVFTLEVQRVKGTETVSVTLNDNGNGSAPGSKWSCTSTSGSVMGTVKKCAYDGDITLTPFNA</sequence>
<evidence type="ECO:0000313" key="1">
    <source>
        <dbReference type="EMBL" id="KAH1899925.1"/>
    </source>
</evidence>
<organism evidence="1 2">
    <name type="scientific">Aspergillus fumigatus</name>
    <name type="common">Neosartorya fumigata</name>
    <dbReference type="NCBI Taxonomy" id="746128"/>
    <lineage>
        <taxon>Eukaryota</taxon>
        <taxon>Fungi</taxon>
        <taxon>Dikarya</taxon>
        <taxon>Ascomycota</taxon>
        <taxon>Pezizomycotina</taxon>
        <taxon>Eurotiomycetes</taxon>
        <taxon>Eurotiomycetidae</taxon>
        <taxon>Eurotiales</taxon>
        <taxon>Aspergillaceae</taxon>
        <taxon>Aspergillus</taxon>
        <taxon>Aspergillus subgen. Fumigati</taxon>
    </lineage>
</organism>
<accession>A0A229WNR8</accession>